<dbReference type="AlphaFoldDB" id="A0AAN9N7I9"/>
<proteinExistence type="predicted"/>
<name>A0AAN9N7I9_PHACN</name>
<evidence type="ECO:0000256" key="1">
    <source>
        <dbReference type="SAM" id="Phobius"/>
    </source>
</evidence>
<evidence type="ECO:0000313" key="3">
    <source>
        <dbReference type="Proteomes" id="UP001374584"/>
    </source>
</evidence>
<gene>
    <name evidence="2" type="ORF">VNO80_09205</name>
</gene>
<accession>A0AAN9N7I9</accession>
<reference evidence="2 3" key="1">
    <citation type="submission" date="2024-01" db="EMBL/GenBank/DDBJ databases">
        <title>The genomes of 5 underutilized Papilionoideae crops provide insights into root nodulation and disease resistanc.</title>
        <authorList>
            <person name="Jiang F."/>
        </authorList>
    </citation>
    <scope>NUCLEOTIDE SEQUENCE [LARGE SCALE GENOMIC DNA]</scope>
    <source>
        <strain evidence="2">JINMINGXINNONG_FW02</strain>
        <tissue evidence="2">Leaves</tissue>
    </source>
</reference>
<organism evidence="2 3">
    <name type="scientific">Phaseolus coccineus</name>
    <name type="common">Scarlet runner bean</name>
    <name type="synonym">Phaseolus multiflorus</name>
    <dbReference type="NCBI Taxonomy" id="3886"/>
    <lineage>
        <taxon>Eukaryota</taxon>
        <taxon>Viridiplantae</taxon>
        <taxon>Streptophyta</taxon>
        <taxon>Embryophyta</taxon>
        <taxon>Tracheophyta</taxon>
        <taxon>Spermatophyta</taxon>
        <taxon>Magnoliopsida</taxon>
        <taxon>eudicotyledons</taxon>
        <taxon>Gunneridae</taxon>
        <taxon>Pentapetalae</taxon>
        <taxon>rosids</taxon>
        <taxon>fabids</taxon>
        <taxon>Fabales</taxon>
        <taxon>Fabaceae</taxon>
        <taxon>Papilionoideae</taxon>
        <taxon>50 kb inversion clade</taxon>
        <taxon>NPAAA clade</taxon>
        <taxon>indigoferoid/millettioid clade</taxon>
        <taxon>Phaseoleae</taxon>
        <taxon>Phaseolus</taxon>
    </lineage>
</organism>
<protein>
    <submittedName>
        <fullName evidence="2">Uncharacterized protein</fullName>
    </submittedName>
</protein>
<feature type="transmembrane region" description="Helical" evidence="1">
    <location>
        <begin position="108"/>
        <end position="129"/>
    </location>
</feature>
<evidence type="ECO:0000313" key="2">
    <source>
        <dbReference type="EMBL" id="KAK7367196.1"/>
    </source>
</evidence>
<keyword evidence="1" id="KW-0812">Transmembrane</keyword>
<keyword evidence="3" id="KW-1185">Reference proteome</keyword>
<keyword evidence="1" id="KW-1133">Transmembrane helix</keyword>
<sequence length="160" mass="17458">MHPKTMKRCPNPKGRSGSFIQGLSFRVLRLVQGHSGSFVQGVKVSSGSVRVVRSGSFVQGLSFMDFRSGSFIQGLSFRVLRLVNGRSGSFQGHTGCSGSFFQGLSFRVFLLGSFFQGLSFKVFLLGSFFQGDFHSRFFIQGVKVNSGSVVHGCSGSFRVF</sequence>
<dbReference type="Proteomes" id="UP001374584">
    <property type="component" value="Unassembled WGS sequence"/>
</dbReference>
<keyword evidence="1" id="KW-0472">Membrane</keyword>
<comment type="caution">
    <text evidence="2">The sequence shown here is derived from an EMBL/GenBank/DDBJ whole genome shotgun (WGS) entry which is preliminary data.</text>
</comment>
<dbReference type="EMBL" id="JAYMYR010000004">
    <property type="protein sequence ID" value="KAK7367196.1"/>
    <property type="molecule type" value="Genomic_DNA"/>
</dbReference>